<dbReference type="EMBL" id="HQ291128">
    <property type="protein sequence ID" value="ADO19142.1"/>
    <property type="molecule type" value="Genomic_DNA"/>
</dbReference>
<gene>
    <name evidence="1" type="ORF">Nfla_5601</name>
</gene>
<dbReference type="AlphaFoldDB" id="E7DPY4"/>
<organism evidence="1">
    <name type="scientific">Nostoc flagelliforme str. Sunitezuoqi</name>
    <dbReference type="NCBI Taxonomy" id="676037"/>
    <lineage>
        <taxon>Bacteria</taxon>
        <taxon>Bacillati</taxon>
        <taxon>Cyanobacteriota</taxon>
        <taxon>Cyanophyceae</taxon>
        <taxon>Nostocales</taxon>
        <taxon>Nostocaceae</taxon>
        <taxon>Nostoc</taxon>
    </lineage>
</organism>
<name>E7DPY4_9NOSO</name>
<accession>E7DPY4</accession>
<protein>
    <submittedName>
        <fullName evidence="1">Uncharacterized protein</fullName>
    </submittedName>
</protein>
<proteinExistence type="predicted"/>
<reference evidence="1" key="1">
    <citation type="journal article" date="2011" name="Acta Physiol. Plant.">
        <title>An investigation on the genetic background of Nostoc flagelliforme by similarity analysis of its partial genomic DNA and phylogenetic comparison of deduced related species.</title>
        <authorList>
            <person name="Gao X."/>
            <person name="Liu K."/>
            <person name="Qiu B.S."/>
        </authorList>
    </citation>
    <scope>NUCLEOTIDE SEQUENCE</scope>
    <source>
        <strain evidence="1">Sunitezuoqi</strain>
    </source>
</reference>
<sequence>MSKPSCYDSVERFVNYLERSGLRKRLELNDEDIADTLWLALQMGVEKTLSQGEQIQAQEQTIHENPIIQDFKDVEPPISIYPSPSDSLPEESKKEENIEGLPFQSPAAPALPNKLQISKALRPLMRKVPSYHRRILDVEATVNRIVDALIVEQDIWLSITKPQPERWLNLELVIEENRSSFIWQETINELEEILQNYGIFRTVRSWNLSNVHQNNLQLVSRKKGKHKNQRQYSYRELYHSNGRGLILLISDCVSTIWQEKTIYEWLQKWSNQSPTAIMQLLPERLWLSSELGLGYKVKLSAFNPGVPNSKLICGEDLDVEQALILPIVTLEPESLKQWAKVVTGYGRIQTAAIVLDIEFVKEQVNKTVISQSSESSPEAIVDRFLATASPTAQRLAGLMAAVPVSLPVVHLIQKTMLPKSTPVNVAEVFLSGMVERKKNKQVNEYEFVEGVRKLLNQAMRLAETEKVLDVVSEYIADKMGLSFKSFKALLLKLTDLSQEKKENLLPFAYVAAEVLRNLGGKYAEFAEKFETNHFQKILDNQQIFKLFAGEYICAVKWGREAGIWREGTENLSLSPQGEVQFPDFSRDLRKEGSKTAKMYIAKQSQQFKA</sequence>
<dbReference type="InterPro" id="IPR047738">
    <property type="entry name" value="SAV_2336-like_N"/>
</dbReference>
<evidence type="ECO:0000313" key="1">
    <source>
        <dbReference type="EMBL" id="ADO19142.1"/>
    </source>
</evidence>
<dbReference type="NCBIfam" id="NF041121">
    <property type="entry name" value="SAV_2336_NTERM"/>
    <property type="match status" value="1"/>
</dbReference>